<name>X1FU19_9ZZZZ</name>
<reference evidence="1" key="1">
    <citation type="journal article" date="2014" name="Front. Microbiol.">
        <title>High frequency of phylogenetically diverse reductive dehalogenase-homologous genes in deep subseafloor sedimentary metagenomes.</title>
        <authorList>
            <person name="Kawai M."/>
            <person name="Futagami T."/>
            <person name="Toyoda A."/>
            <person name="Takaki Y."/>
            <person name="Nishi S."/>
            <person name="Hori S."/>
            <person name="Arai W."/>
            <person name="Tsubouchi T."/>
            <person name="Morono Y."/>
            <person name="Uchiyama I."/>
            <person name="Ito T."/>
            <person name="Fujiyama A."/>
            <person name="Inagaki F."/>
            <person name="Takami H."/>
        </authorList>
    </citation>
    <scope>NUCLEOTIDE SEQUENCE</scope>
    <source>
        <strain evidence="1">Expedition CK06-06</strain>
    </source>
</reference>
<accession>X1FU19</accession>
<feature type="non-terminal residue" evidence="1">
    <location>
        <position position="1"/>
    </location>
</feature>
<protein>
    <submittedName>
        <fullName evidence="1">Uncharacterized protein</fullName>
    </submittedName>
</protein>
<proteinExistence type="predicted"/>
<comment type="caution">
    <text evidence="1">The sequence shown here is derived from an EMBL/GenBank/DDBJ whole genome shotgun (WGS) entry which is preliminary data.</text>
</comment>
<evidence type="ECO:0000313" key="1">
    <source>
        <dbReference type="EMBL" id="GAH32854.1"/>
    </source>
</evidence>
<sequence length="36" mass="4293">EKINRIIENFNDFSLKPITGTLTRLYKHFLRQGEIS</sequence>
<organism evidence="1">
    <name type="scientific">marine sediment metagenome</name>
    <dbReference type="NCBI Taxonomy" id="412755"/>
    <lineage>
        <taxon>unclassified sequences</taxon>
        <taxon>metagenomes</taxon>
        <taxon>ecological metagenomes</taxon>
    </lineage>
</organism>
<dbReference type="EMBL" id="BARU01009104">
    <property type="protein sequence ID" value="GAH32854.1"/>
    <property type="molecule type" value="Genomic_DNA"/>
</dbReference>
<gene>
    <name evidence="1" type="ORF">S03H2_17624</name>
</gene>
<dbReference type="AlphaFoldDB" id="X1FU19"/>